<dbReference type="Pfam" id="PF00202">
    <property type="entry name" value="Aminotran_3"/>
    <property type="match status" value="1"/>
</dbReference>
<dbReference type="PANTHER" id="PTHR11986">
    <property type="entry name" value="AMINOTRANSFERASE CLASS III"/>
    <property type="match status" value="1"/>
</dbReference>
<evidence type="ECO:0000256" key="1">
    <source>
        <dbReference type="ARBA" id="ARBA00001933"/>
    </source>
</evidence>
<keyword evidence="5" id="KW-1185">Reference proteome</keyword>
<dbReference type="InterPro" id="IPR049704">
    <property type="entry name" value="Aminotrans_3_PPA_site"/>
</dbReference>
<dbReference type="Gene3D" id="3.40.640.10">
    <property type="entry name" value="Type I PLP-dependent aspartate aminotransferase-like (Major domain)"/>
    <property type="match status" value="1"/>
</dbReference>
<gene>
    <name evidence="4" type="ORF">ACFSJC_09940</name>
</gene>
<evidence type="ECO:0000256" key="2">
    <source>
        <dbReference type="ARBA" id="ARBA00022576"/>
    </source>
</evidence>
<dbReference type="RefSeq" id="WP_386026215.1">
    <property type="nucleotide sequence ID" value="NZ_JBHUHX010000021.1"/>
</dbReference>
<dbReference type="EMBL" id="JBHUHX010000021">
    <property type="protein sequence ID" value="MFD2112158.1"/>
    <property type="molecule type" value="Genomic_DNA"/>
</dbReference>
<dbReference type="SUPFAM" id="SSF53383">
    <property type="entry name" value="PLP-dependent transferases"/>
    <property type="match status" value="1"/>
</dbReference>
<comment type="cofactor">
    <cofactor evidence="1">
        <name>pyridoxal 5'-phosphate</name>
        <dbReference type="ChEBI" id="CHEBI:597326"/>
    </cofactor>
</comment>
<dbReference type="Proteomes" id="UP001597337">
    <property type="component" value="Unassembled WGS sequence"/>
</dbReference>
<protein>
    <submittedName>
        <fullName evidence="4">Aminotransferase class III-fold pyridoxal phosphate-dependent enzyme</fullName>
    </submittedName>
</protein>
<proteinExistence type="predicted"/>
<keyword evidence="2 4" id="KW-0032">Aminotransferase</keyword>
<name>A0ABW4Y879_9GAMM</name>
<dbReference type="GO" id="GO:0008483">
    <property type="term" value="F:transaminase activity"/>
    <property type="evidence" value="ECO:0007669"/>
    <property type="project" value="UniProtKB-KW"/>
</dbReference>
<reference evidence="5" key="1">
    <citation type="journal article" date="2019" name="Int. J. Syst. Evol. Microbiol.">
        <title>The Global Catalogue of Microorganisms (GCM) 10K type strain sequencing project: providing services to taxonomists for standard genome sequencing and annotation.</title>
        <authorList>
            <consortium name="The Broad Institute Genomics Platform"/>
            <consortium name="The Broad Institute Genome Sequencing Center for Infectious Disease"/>
            <person name="Wu L."/>
            <person name="Ma J."/>
        </authorList>
    </citation>
    <scope>NUCLEOTIDE SEQUENCE [LARGE SCALE GENOMIC DNA]</scope>
    <source>
        <strain evidence="5">KACC 12597</strain>
    </source>
</reference>
<accession>A0ABW4Y879</accession>
<evidence type="ECO:0000313" key="5">
    <source>
        <dbReference type="Proteomes" id="UP001597337"/>
    </source>
</evidence>
<keyword evidence="3" id="KW-0808">Transferase</keyword>
<evidence type="ECO:0000256" key="3">
    <source>
        <dbReference type="ARBA" id="ARBA00022679"/>
    </source>
</evidence>
<dbReference type="InterPro" id="IPR005814">
    <property type="entry name" value="Aminotrans_3"/>
</dbReference>
<dbReference type="PROSITE" id="PS00600">
    <property type="entry name" value="AA_TRANSFER_CLASS_3"/>
    <property type="match status" value="1"/>
</dbReference>
<dbReference type="InterPro" id="IPR050103">
    <property type="entry name" value="Class-III_PLP-dep_AT"/>
</dbReference>
<evidence type="ECO:0000313" key="4">
    <source>
        <dbReference type="EMBL" id="MFD2112158.1"/>
    </source>
</evidence>
<dbReference type="InterPro" id="IPR015421">
    <property type="entry name" value="PyrdxlP-dep_Trfase_major"/>
</dbReference>
<comment type="caution">
    <text evidence="4">The sequence shown here is derived from an EMBL/GenBank/DDBJ whole genome shotgun (WGS) entry which is preliminary data.</text>
</comment>
<dbReference type="PANTHER" id="PTHR11986:SF79">
    <property type="entry name" value="ACETYLORNITHINE AMINOTRANSFERASE, MITOCHONDRIAL"/>
    <property type="match status" value="1"/>
</dbReference>
<organism evidence="4 5">
    <name type="scientific">Thiorhodococcus fuscus</name>
    <dbReference type="NCBI Taxonomy" id="527200"/>
    <lineage>
        <taxon>Bacteria</taxon>
        <taxon>Pseudomonadati</taxon>
        <taxon>Pseudomonadota</taxon>
        <taxon>Gammaproteobacteria</taxon>
        <taxon>Chromatiales</taxon>
        <taxon>Chromatiaceae</taxon>
        <taxon>Thiorhodococcus</taxon>
    </lineage>
</organism>
<sequence length="65" mass="6867">MMIDEVQTGLGRTGAWFGYQHAQVRPDVVTIAKGLGNGIPTVRCPASSAWDSPSIRMPSVQGVAP</sequence>
<dbReference type="InterPro" id="IPR015424">
    <property type="entry name" value="PyrdxlP-dep_Trfase"/>
</dbReference>